<dbReference type="PROSITE" id="PS51900">
    <property type="entry name" value="CB"/>
    <property type="match status" value="1"/>
</dbReference>
<evidence type="ECO:0000256" key="3">
    <source>
        <dbReference type="ARBA" id="ARBA00023172"/>
    </source>
</evidence>
<keyword evidence="3" id="KW-0233">DNA recombination</keyword>
<evidence type="ECO:0000313" key="8">
    <source>
        <dbReference type="Proteomes" id="UP000757540"/>
    </source>
</evidence>
<evidence type="ECO:0000256" key="2">
    <source>
        <dbReference type="ARBA" id="ARBA00023125"/>
    </source>
</evidence>
<dbReference type="PANTHER" id="PTHR30349">
    <property type="entry name" value="PHAGE INTEGRASE-RELATED"/>
    <property type="match status" value="1"/>
</dbReference>
<name>A0ABX2A8C5_9MICO</name>
<dbReference type="Gene3D" id="1.10.443.10">
    <property type="entry name" value="Intergrase catalytic core"/>
    <property type="match status" value="1"/>
</dbReference>
<dbReference type="InterPro" id="IPR050090">
    <property type="entry name" value="Tyrosine_recombinase_XerCD"/>
</dbReference>
<organism evidence="7 8">
    <name type="scientific">Isoptericola halotolerans</name>
    <dbReference type="NCBI Taxonomy" id="300560"/>
    <lineage>
        <taxon>Bacteria</taxon>
        <taxon>Bacillati</taxon>
        <taxon>Actinomycetota</taxon>
        <taxon>Actinomycetes</taxon>
        <taxon>Micrococcales</taxon>
        <taxon>Promicromonosporaceae</taxon>
        <taxon>Isoptericola</taxon>
    </lineage>
</organism>
<dbReference type="Pfam" id="PF00589">
    <property type="entry name" value="Phage_integrase"/>
    <property type="match status" value="1"/>
</dbReference>
<evidence type="ECO:0000259" key="6">
    <source>
        <dbReference type="PROSITE" id="PS51900"/>
    </source>
</evidence>
<keyword evidence="8" id="KW-1185">Reference proteome</keyword>
<dbReference type="InterPro" id="IPR044068">
    <property type="entry name" value="CB"/>
</dbReference>
<dbReference type="RefSeq" id="WP_171784380.1">
    <property type="nucleotide sequence ID" value="NZ_BAAAML010000018.1"/>
</dbReference>
<dbReference type="CDD" id="cd01189">
    <property type="entry name" value="INT_ICEBs1_C_like"/>
    <property type="match status" value="1"/>
</dbReference>
<dbReference type="InterPro" id="IPR010998">
    <property type="entry name" value="Integrase_recombinase_N"/>
</dbReference>
<protein>
    <submittedName>
        <fullName evidence="7">Integrase</fullName>
    </submittedName>
</protein>
<accession>A0ABX2A8C5</accession>
<evidence type="ECO:0000313" key="7">
    <source>
        <dbReference type="EMBL" id="NOV98165.1"/>
    </source>
</evidence>
<keyword evidence="2 4" id="KW-0238">DNA-binding</keyword>
<comment type="caution">
    <text evidence="7">The sequence shown here is derived from an EMBL/GenBank/DDBJ whole genome shotgun (WGS) entry which is preliminary data.</text>
</comment>
<dbReference type="InterPro" id="IPR002104">
    <property type="entry name" value="Integrase_catalytic"/>
</dbReference>
<dbReference type="PANTHER" id="PTHR30349:SF64">
    <property type="entry name" value="PROPHAGE INTEGRASE INTD-RELATED"/>
    <property type="match status" value="1"/>
</dbReference>
<dbReference type="PROSITE" id="PS51898">
    <property type="entry name" value="TYR_RECOMBINASE"/>
    <property type="match status" value="1"/>
</dbReference>
<evidence type="ECO:0000256" key="4">
    <source>
        <dbReference type="PROSITE-ProRule" id="PRU01248"/>
    </source>
</evidence>
<feature type="domain" description="Core-binding (CB)" evidence="6">
    <location>
        <begin position="74"/>
        <end position="164"/>
    </location>
</feature>
<comment type="similarity">
    <text evidence="1">Belongs to the 'phage' integrase family.</text>
</comment>
<evidence type="ECO:0000256" key="1">
    <source>
        <dbReference type="ARBA" id="ARBA00008857"/>
    </source>
</evidence>
<evidence type="ECO:0000259" key="5">
    <source>
        <dbReference type="PROSITE" id="PS51898"/>
    </source>
</evidence>
<dbReference type="InterPro" id="IPR013762">
    <property type="entry name" value="Integrase-like_cat_sf"/>
</dbReference>
<dbReference type="EMBL" id="JABEZU010000003">
    <property type="protein sequence ID" value="NOV98165.1"/>
    <property type="molecule type" value="Genomic_DNA"/>
</dbReference>
<proteinExistence type="inferred from homology"/>
<dbReference type="SUPFAM" id="SSF56349">
    <property type="entry name" value="DNA breaking-rejoining enzymes"/>
    <property type="match status" value="1"/>
</dbReference>
<feature type="domain" description="Tyr recombinase" evidence="5">
    <location>
        <begin position="185"/>
        <end position="384"/>
    </location>
</feature>
<dbReference type="InterPro" id="IPR011010">
    <property type="entry name" value="DNA_brk_join_enz"/>
</dbReference>
<dbReference type="Gene3D" id="1.10.150.130">
    <property type="match status" value="1"/>
</dbReference>
<reference evidence="7 8" key="1">
    <citation type="submission" date="2020-05" db="EMBL/GenBank/DDBJ databases">
        <title>Genomic Encyclopedia of Type Strains, Phase III (KMG-III): the genomes of soil and plant-associated and newly described type strains.</title>
        <authorList>
            <person name="Whitman W."/>
        </authorList>
    </citation>
    <scope>NUCLEOTIDE SEQUENCE [LARGE SCALE GENOMIC DNA]</scope>
    <source>
        <strain evidence="7 8">KCTC 19046</strain>
    </source>
</reference>
<dbReference type="Proteomes" id="UP000757540">
    <property type="component" value="Unassembled WGS sequence"/>
</dbReference>
<gene>
    <name evidence="7" type="ORF">HDG69_002750</name>
</gene>
<sequence>MASVTPSKRARGYAWRVQARDRHGTMRQETFYGDDALAVERAARDFARLVDRVGITEASRIRTERTGAAARGAMTVAGWMTKYLDPASGALKVSPGTRSEYQRIAAEWITPRLGEIPLDSLDVEDVTKWVAWMEDQSGKDGGHVATKTIKNRHGLLSGALAVAEARGLRKGNPARGAKFTRRRKDGMVILTQSEFAVLLHFLTPSRRPLIMWLAGTGMRFGEATALTWGDIDRDARPMLAHVTKAWQKPPKGGGEFLGPPKTEAGERTISVPDSLVAQLGKPGRGDRLVFTNTKGERVRSGALYDAWSGALDRANDAARCAEAGLSPIGKRPRVHDLRHAHASWLIGAGRPLPYIQARLGHESITTTIGTYGHLLPDAQQGDADAVALAMGAVLPVAVVPQIAG</sequence>